<reference evidence="1 2" key="1">
    <citation type="submission" date="2023-01" db="EMBL/GenBank/DDBJ databases">
        <title>Analysis of 21 Apiospora genomes using comparative genomics revels a genus with tremendous synthesis potential of carbohydrate active enzymes and secondary metabolites.</title>
        <authorList>
            <person name="Sorensen T."/>
        </authorList>
    </citation>
    <scope>NUCLEOTIDE SEQUENCE [LARGE SCALE GENOMIC DNA]</scope>
    <source>
        <strain evidence="1 2">CBS 135458</strain>
    </source>
</reference>
<sequence>MPTELQIEVWQYALLAESQDRVVLLHSDDHVIPLRHLNSPFLSTTALSRTQARRFYTVALQVRDVPLVPMTKHYINLNTINQEVQWQPEYNCFIQIHSYRRRGTVYLNPTYDTFITGLDFTMHYAKMPSEAADVRPMAEVLPDRACKQVRNLVLAQRSFQHRDKVGITVRLPAFDGQVGVPDLVLEHTIYSRVDAERRWRRTLFSSCTTFQHLCVGIQRHEICFGDPSEGEDRYTLRGPSACAWALLGELPLIGGRRSEMAICEWRLEENKVAQLGARTWHDYVADPDHLVNGGNRSTMHAVMAIFQGRRRYSSRTVASSTPLPWTFQTPGVWHTS</sequence>
<dbReference type="GeneID" id="92087348"/>
<comment type="caution">
    <text evidence="1">The sequence shown here is derived from an EMBL/GenBank/DDBJ whole genome shotgun (WGS) entry which is preliminary data.</text>
</comment>
<gene>
    <name evidence="1" type="ORF">PG994_002876</name>
</gene>
<organism evidence="1 2">
    <name type="scientific">Apiospora phragmitis</name>
    <dbReference type="NCBI Taxonomy" id="2905665"/>
    <lineage>
        <taxon>Eukaryota</taxon>
        <taxon>Fungi</taxon>
        <taxon>Dikarya</taxon>
        <taxon>Ascomycota</taxon>
        <taxon>Pezizomycotina</taxon>
        <taxon>Sordariomycetes</taxon>
        <taxon>Xylariomycetidae</taxon>
        <taxon>Amphisphaeriales</taxon>
        <taxon>Apiosporaceae</taxon>
        <taxon>Apiospora</taxon>
    </lineage>
</organism>
<dbReference type="RefSeq" id="XP_066720140.1">
    <property type="nucleotide sequence ID" value="XM_066854285.1"/>
</dbReference>
<evidence type="ECO:0000313" key="2">
    <source>
        <dbReference type="Proteomes" id="UP001480595"/>
    </source>
</evidence>
<proteinExistence type="predicted"/>
<accession>A0ABR1WA80</accession>
<keyword evidence="2" id="KW-1185">Reference proteome</keyword>
<evidence type="ECO:0000313" key="1">
    <source>
        <dbReference type="EMBL" id="KAK8079069.1"/>
    </source>
</evidence>
<dbReference type="Proteomes" id="UP001480595">
    <property type="component" value="Unassembled WGS sequence"/>
</dbReference>
<protein>
    <submittedName>
        <fullName evidence="1">Uncharacterized protein</fullName>
    </submittedName>
</protein>
<dbReference type="EMBL" id="JAQQWL010000003">
    <property type="protein sequence ID" value="KAK8079069.1"/>
    <property type="molecule type" value="Genomic_DNA"/>
</dbReference>
<name>A0ABR1WA80_9PEZI</name>